<dbReference type="CDD" id="cd02064">
    <property type="entry name" value="FAD_synthetase_N"/>
    <property type="match status" value="1"/>
</dbReference>
<keyword evidence="6 15" id="KW-0808">Transferase</keyword>
<dbReference type="InterPro" id="IPR014729">
    <property type="entry name" value="Rossmann-like_a/b/a_fold"/>
</dbReference>
<feature type="domain" description="Riboflavin kinase" evidence="16">
    <location>
        <begin position="183"/>
        <end position="308"/>
    </location>
</feature>
<evidence type="ECO:0000256" key="13">
    <source>
        <dbReference type="ARBA" id="ARBA00047880"/>
    </source>
</evidence>
<accession>A0A937DJQ8</accession>
<dbReference type="GO" id="GO:0006747">
    <property type="term" value="P:FAD biosynthetic process"/>
    <property type="evidence" value="ECO:0007669"/>
    <property type="project" value="UniProtKB-UniRule"/>
</dbReference>
<dbReference type="NCBIfam" id="NF004162">
    <property type="entry name" value="PRK05627.1-5"/>
    <property type="match status" value="1"/>
</dbReference>
<dbReference type="InterPro" id="IPR023468">
    <property type="entry name" value="Riboflavin_kinase"/>
</dbReference>
<evidence type="ECO:0000256" key="2">
    <source>
        <dbReference type="ARBA" id="ARBA00004726"/>
    </source>
</evidence>
<dbReference type="SUPFAM" id="SSF82114">
    <property type="entry name" value="Riboflavin kinase-like"/>
    <property type="match status" value="1"/>
</dbReference>
<dbReference type="PANTHER" id="PTHR22749:SF6">
    <property type="entry name" value="RIBOFLAVIN KINASE"/>
    <property type="match status" value="1"/>
</dbReference>
<dbReference type="PANTHER" id="PTHR22749">
    <property type="entry name" value="RIBOFLAVIN KINASE/FMN ADENYLYLTRANSFERASE"/>
    <property type="match status" value="1"/>
</dbReference>
<dbReference type="InterPro" id="IPR023465">
    <property type="entry name" value="Riboflavin_kinase_dom_sf"/>
</dbReference>
<dbReference type="SMART" id="SM00904">
    <property type="entry name" value="Flavokinase"/>
    <property type="match status" value="1"/>
</dbReference>
<dbReference type="GO" id="GO:0005524">
    <property type="term" value="F:ATP binding"/>
    <property type="evidence" value="ECO:0007669"/>
    <property type="project" value="UniProtKB-UniRule"/>
</dbReference>
<evidence type="ECO:0000256" key="9">
    <source>
        <dbReference type="ARBA" id="ARBA00022777"/>
    </source>
</evidence>
<dbReference type="EC" id="2.7.1.26" evidence="15"/>
<comment type="function">
    <text evidence="1">Catalyzes the phosphorylation of riboflavin to FMN followed by the adenylation of FMN to FAD.</text>
</comment>
<dbReference type="Pfam" id="PF01687">
    <property type="entry name" value="Flavokinase"/>
    <property type="match status" value="1"/>
</dbReference>
<dbReference type="AlphaFoldDB" id="A0A937DJQ8"/>
<evidence type="ECO:0000256" key="8">
    <source>
        <dbReference type="ARBA" id="ARBA00022741"/>
    </source>
</evidence>
<evidence type="ECO:0000256" key="5">
    <source>
        <dbReference type="ARBA" id="ARBA00022643"/>
    </source>
</evidence>
<keyword evidence="4 15" id="KW-0285">Flavoprotein</keyword>
<dbReference type="NCBIfam" id="TIGR00083">
    <property type="entry name" value="ribF"/>
    <property type="match status" value="1"/>
</dbReference>
<dbReference type="Gene3D" id="2.40.30.30">
    <property type="entry name" value="Riboflavin kinase-like"/>
    <property type="match status" value="1"/>
</dbReference>
<evidence type="ECO:0000259" key="16">
    <source>
        <dbReference type="SMART" id="SM00904"/>
    </source>
</evidence>
<evidence type="ECO:0000256" key="3">
    <source>
        <dbReference type="ARBA" id="ARBA00005201"/>
    </source>
</evidence>
<evidence type="ECO:0000256" key="11">
    <source>
        <dbReference type="ARBA" id="ARBA00022840"/>
    </source>
</evidence>
<dbReference type="FunFam" id="2.40.30.30:FF:000003">
    <property type="entry name" value="Riboflavin biosynthesis protein"/>
    <property type="match status" value="1"/>
</dbReference>
<comment type="similarity">
    <text evidence="15">Belongs to the ribF family.</text>
</comment>
<keyword evidence="5 15" id="KW-0288">FMN</keyword>
<keyword evidence="10 15" id="KW-0274">FAD</keyword>
<sequence>MIIHNGTASIEPIKNAVVTIGTFDGVHLGHQEILKRIIELSRKNNGETCLVTFWPHPRFVLKPDDDKLKLLSTFEEKAETLRQIGLDHLLKIEFTKEFSTWSSEKFVQEVLIKALGTQKLVIGYDHHFGKNREGGFEYLQKNASRYGFTVEEISRQDVDDVGISSTKIRNALLSGDVKEAATFLGRNYRLSGVVQEGDKIGRTIGYPTANIAIDANYKLIPADGTYAVQVNLHDTQYQGMLNIGSRPTVNGKEKRMEVNIFNFNKDIYHERLQIQFVERLRAEQKFDSKEALADQLARDKQQAQKILNTN</sequence>
<keyword evidence="18" id="KW-1185">Reference proteome</keyword>
<comment type="caution">
    <text evidence="17">The sequence shown here is derived from an EMBL/GenBank/DDBJ whole genome shotgun (WGS) entry which is preliminary data.</text>
</comment>
<evidence type="ECO:0000313" key="18">
    <source>
        <dbReference type="Proteomes" id="UP000642920"/>
    </source>
</evidence>
<dbReference type="InterPro" id="IPR015865">
    <property type="entry name" value="Riboflavin_kinase_bac/euk"/>
</dbReference>
<dbReference type="InterPro" id="IPR002606">
    <property type="entry name" value="Riboflavin_kinase_bac"/>
</dbReference>
<evidence type="ECO:0000256" key="10">
    <source>
        <dbReference type="ARBA" id="ARBA00022827"/>
    </source>
</evidence>
<keyword evidence="8 15" id="KW-0547">Nucleotide-binding</keyword>
<dbReference type="RefSeq" id="WP_201920116.1">
    <property type="nucleotide sequence ID" value="NZ_JAERQG010000002.1"/>
</dbReference>
<evidence type="ECO:0000256" key="1">
    <source>
        <dbReference type="ARBA" id="ARBA00002121"/>
    </source>
</evidence>
<evidence type="ECO:0000256" key="15">
    <source>
        <dbReference type="PIRNR" id="PIRNR004491"/>
    </source>
</evidence>
<keyword evidence="7 15" id="KW-0548">Nucleotidyltransferase</keyword>
<dbReference type="GO" id="GO:0009231">
    <property type="term" value="P:riboflavin biosynthetic process"/>
    <property type="evidence" value="ECO:0007669"/>
    <property type="project" value="InterPro"/>
</dbReference>
<comment type="pathway">
    <text evidence="2 15">Cofactor biosynthesis; FAD biosynthesis; FAD from FMN: step 1/1.</text>
</comment>
<dbReference type="PIRSF" id="PIRSF004491">
    <property type="entry name" value="FAD_Synth"/>
    <property type="match status" value="1"/>
</dbReference>
<keyword evidence="12" id="KW-0511">Multifunctional enzyme</keyword>
<dbReference type="SUPFAM" id="SSF52374">
    <property type="entry name" value="Nucleotidylyl transferase"/>
    <property type="match status" value="1"/>
</dbReference>
<keyword evidence="11 15" id="KW-0067">ATP-binding</keyword>
<gene>
    <name evidence="17" type="ORF">JKP34_09355</name>
</gene>
<dbReference type="InterPro" id="IPR015864">
    <property type="entry name" value="FAD_synthase"/>
</dbReference>
<evidence type="ECO:0000256" key="12">
    <source>
        <dbReference type="ARBA" id="ARBA00023268"/>
    </source>
</evidence>
<evidence type="ECO:0000256" key="7">
    <source>
        <dbReference type="ARBA" id="ARBA00022695"/>
    </source>
</evidence>
<comment type="catalytic activity">
    <reaction evidence="14 15">
        <text>FMN + ATP + H(+) = FAD + diphosphate</text>
        <dbReference type="Rhea" id="RHEA:17237"/>
        <dbReference type="ChEBI" id="CHEBI:15378"/>
        <dbReference type="ChEBI" id="CHEBI:30616"/>
        <dbReference type="ChEBI" id="CHEBI:33019"/>
        <dbReference type="ChEBI" id="CHEBI:57692"/>
        <dbReference type="ChEBI" id="CHEBI:58210"/>
        <dbReference type="EC" id="2.7.7.2"/>
    </reaction>
</comment>
<dbReference type="GO" id="GO:0009398">
    <property type="term" value="P:FMN biosynthetic process"/>
    <property type="evidence" value="ECO:0007669"/>
    <property type="project" value="UniProtKB-UniRule"/>
</dbReference>
<dbReference type="EC" id="2.7.7.2" evidence="15"/>
<keyword evidence="9 15" id="KW-0418">Kinase</keyword>
<evidence type="ECO:0000256" key="4">
    <source>
        <dbReference type="ARBA" id="ARBA00022630"/>
    </source>
</evidence>
<comment type="catalytic activity">
    <reaction evidence="13 15">
        <text>riboflavin + ATP = FMN + ADP + H(+)</text>
        <dbReference type="Rhea" id="RHEA:14357"/>
        <dbReference type="ChEBI" id="CHEBI:15378"/>
        <dbReference type="ChEBI" id="CHEBI:30616"/>
        <dbReference type="ChEBI" id="CHEBI:57986"/>
        <dbReference type="ChEBI" id="CHEBI:58210"/>
        <dbReference type="ChEBI" id="CHEBI:456216"/>
        <dbReference type="EC" id="2.7.1.26"/>
    </reaction>
</comment>
<protein>
    <recommendedName>
        <fullName evidence="15">Riboflavin biosynthesis protein</fullName>
    </recommendedName>
    <domain>
        <recommendedName>
            <fullName evidence="15">Riboflavin kinase</fullName>
            <ecNumber evidence="15">2.7.1.26</ecNumber>
        </recommendedName>
        <alternativeName>
            <fullName evidence="15">Flavokinase</fullName>
        </alternativeName>
    </domain>
    <domain>
        <recommendedName>
            <fullName evidence="15">FMN adenylyltransferase</fullName>
            <ecNumber evidence="15">2.7.7.2</ecNumber>
        </recommendedName>
        <alternativeName>
            <fullName evidence="15">FAD pyrophosphorylase</fullName>
        </alternativeName>
        <alternativeName>
            <fullName evidence="15">FAD synthase</fullName>
        </alternativeName>
    </domain>
</protein>
<dbReference type="GO" id="GO:0003919">
    <property type="term" value="F:FMN adenylyltransferase activity"/>
    <property type="evidence" value="ECO:0007669"/>
    <property type="project" value="UniProtKB-UniRule"/>
</dbReference>
<dbReference type="GO" id="GO:0008531">
    <property type="term" value="F:riboflavin kinase activity"/>
    <property type="evidence" value="ECO:0007669"/>
    <property type="project" value="UniProtKB-UniRule"/>
</dbReference>
<name>A0A937DJQ8_9BACT</name>
<dbReference type="EMBL" id="JAERQG010000002">
    <property type="protein sequence ID" value="MBL0765456.1"/>
    <property type="molecule type" value="Genomic_DNA"/>
</dbReference>
<evidence type="ECO:0000313" key="17">
    <source>
        <dbReference type="EMBL" id="MBL0765456.1"/>
    </source>
</evidence>
<dbReference type="NCBIfam" id="NF004160">
    <property type="entry name" value="PRK05627.1-3"/>
    <property type="match status" value="1"/>
</dbReference>
<dbReference type="FunFam" id="3.40.50.620:FF:000021">
    <property type="entry name" value="Riboflavin biosynthesis protein"/>
    <property type="match status" value="1"/>
</dbReference>
<proteinExistence type="inferred from homology"/>
<dbReference type="Pfam" id="PF06574">
    <property type="entry name" value="FAD_syn"/>
    <property type="match status" value="1"/>
</dbReference>
<evidence type="ECO:0000256" key="14">
    <source>
        <dbReference type="ARBA" id="ARBA00049494"/>
    </source>
</evidence>
<organism evidence="17 18">
    <name type="scientific">Marivirga atlantica</name>
    <dbReference type="NCBI Taxonomy" id="1548457"/>
    <lineage>
        <taxon>Bacteria</taxon>
        <taxon>Pseudomonadati</taxon>
        <taxon>Bacteroidota</taxon>
        <taxon>Cytophagia</taxon>
        <taxon>Cytophagales</taxon>
        <taxon>Marivirgaceae</taxon>
        <taxon>Marivirga</taxon>
    </lineage>
</organism>
<dbReference type="Gene3D" id="3.40.50.620">
    <property type="entry name" value="HUPs"/>
    <property type="match status" value="1"/>
</dbReference>
<reference evidence="17" key="1">
    <citation type="submission" date="2021-01" db="EMBL/GenBank/DDBJ databases">
        <title>Marivirga sp. nov., isolated from intertidal surface sediments.</title>
        <authorList>
            <person name="Zhang M."/>
        </authorList>
    </citation>
    <scope>NUCLEOTIDE SEQUENCE</scope>
    <source>
        <strain evidence="17">SM1354</strain>
    </source>
</reference>
<evidence type="ECO:0000256" key="6">
    <source>
        <dbReference type="ARBA" id="ARBA00022679"/>
    </source>
</evidence>
<dbReference type="Proteomes" id="UP000642920">
    <property type="component" value="Unassembled WGS sequence"/>
</dbReference>
<comment type="pathway">
    <text evidence="3 15">Cofactor biosynthesis; FMN biosynthesis; FMN from riboflavin (ATP route): step 1/1.</text>
</comment>